<feature type="compositionally biased region" description="Pro residues" evidence="1">
    <location>
        <begin position="75"/>
        <end position="90"/>
    </location>
</feature>
<sequence>MASRGLGYDYGAGSGAGGKIRRCPPSRAATASPYSRPAPAPAPAPAAAAASQAGGWLSRIISAGASRLLPSLFRKPPPQLAAPPPPPPPEQLDAPPSRPETSQDQQPLRPEPLDAPPSPTPPPLEDDFPEGEESGGASAKNLCTENPTSSAKDEEDIIAVNLEKLLKQRTFTRSEFEYLAELLWSRTIGSNSLKPEDGNLKKMHVSKKENGSTHSNLPVDFSIRTSSVADQVASPAEIAKAYMGSKSSKGSPLRLRLHDPSPLPIKSKEANMIQNAKPPTIPLLQGSSLHTPNGSAIYKMSSSPYFKSATSQDLFGTVSSSYWTPSSVHTFGRQVLKRKSTAVNNEILSVGPIRKMRQRYGKTSPLLETRPGYRGHHGSNHSEQLAQTQKRRCLDKVVDAAVGGLNERARSNSFGEVPVHSAEMAAKILKQLDTFVPSQKEDTPEIKEKHGNTMDVENLVSREKEVSAQSNLSEPSPSGVKEYSLVNGINGTAKFTLAAVPESSVDAASNTSLTLMSKPISQTTSLKDKPPTFSLRSNAPNLVLSSESDRNKMPITSNGFTFPVPTGIAHLQAPPTPTMASPPILPVEKQKPSAVSIASDTSVKTDPRISKSVTEEVLIGQKCDKKLNGDDQPVFSMNSGQVASFTSNPVFKFGNLPTTLSNGPGHSSNSTVSAVLPSNGSMNASSFASAGSTQSSSTGGCSTFSNTNVGSLSAASNISASTASQPAVAPSLASSSTGSSGATFNFSPLFGTASSSAAPDKSKAVSSNTPFSLSQKFGSASASAAQDKSNTASSSIPFNFSQQFGSASSSAAQVISKAASPEATFYSGNQHAWSGNSNSLFTQSSASKFSFKSSEKSNCESSQSIADSPIGSAPLGFNPFNSSSVFSFTAGSSTSVAATAPSSSPISSVFGTSPALSATPMFGTKLTTTAAPLFGLPNTGSATSAPSAVFSFTAATPSIPNSSPTTPIFGGMSPTVSPNTGTEKMNGGSMIADRNEAPLSTASMPNSSPSNPVFGSPATQFASATSASPGIFHFTQQSPQASSGGFSMGTGGGNDKSGRKFIRVKRKK</sequence>
<feature type="region of interest" description="Disordered" evidence="1">
    <location>
        <begin position="1034"/>
        <end position="1068"/>
    </location>
</feature>
<name>A0A0A9AW80_ARUDO</name>
<dbReference type="GO" id="GO:0071763">
    <property type="term" value="P:nuclear membrane organization"/>
    <property type="evidence" value="ECO:0007669"/>
    <property type="project" value="TreeGrafter"/>
</dbReference>
<dbReference type="PANTHER" id="PTHR33416:SF16">
    <property type="entry name" value="NUCLEAR PORE COMPLEX PROTEIN NUP1"/>
    <property type="match status" value="1"/>
</dbReference>
<proteinExistence type="predicted"/>
<dbReference type="GO" id="GO:0005635">
    <property type="term" value="C:nuclear envelope"/>
    <property type="evidence" value="ECO:0007669"/>
    <property type="project" value="TreeGrafter"/>
</dbReference>
<feature type="compositionally biased region" description="Pro residues" evidence="1">
    <location>
        <begin position="109"/>
        <end position="123"/>
    </location>
</feature>
<organism evidence="2">
    <name type="scientific">Arundo donax</name>
    <name type="common">Giant reed</name>
    <name type="synonym">Donax arundinaceus</name>
    <dbReference type="NCBI Taxonomy" id="35708"/>
    <lineage>
        <taxon>Eukaryota</taxon>
        <taxon>Viridiplantae</taxon>
        <taxon>Streptophyta</taxon>
        <taxon>Embryophyta</taxon>
        <taxon>Tracheophyta</taxon>
        <taxon>Spermatophyta</taxon>
        <taxon>Magnoliopsida</taxon>
        <taxon>Liliopsida</taxon>
        <taxon>Poales</taxon>
        <taxon>Poaceae</taxon>
        <taxon>PACMAD clade</taxon>
        <taxon>Arundinoideae</taxon>
        <taxon>Arundineae</taxon>
        <taxon>Arundo</taxon>
    </lineage>
</organism>
<feature type="region of interest" description="Disordered" evidence="1">
    <location>
        <begin position="1"/>
        <end position="54"/>
    </location>
</feature>
<reference evidence="2" key="1">
    <citation type="submission" date="2014-09" db="EMBL/GenBank/DDBJ databases">
        <authorList>
            <person name="Magalhaes I.L.F."/>
            <person name="Oliveira U."/>
            <person name="Santos F.R."/>
            <person name="Vidigal T.H.D.A."/>
            <person name="Brescovit A.D."/>
            <person name="Santos A.J."/>
        </authorList>
    </citation>
    <scope>NUCLEOTIDE SEQUENCE</scope>
    <source>
        <tissue evidence="2">Shoot tissue taken approximately 20 cm above the soil surface</tissue>
    </source>
</reference>
<evidence type="ECO:0000256" key="1">
    <source>
        <dbReference type="SAM" id="MobiDB-lite"/>
    </source>
</evidence>
<evidence type="ECO:0008006" key="3">
    <source>
        <dbReference type="Google" id="ProtNLM"/>
    </source>
</evidence>
<feature type="compositionally biased region" description="Acidic residues" evidence="1">
    <location>
        <begin position="124"/>
        <end position="133"/>
    </location>
</feature>
<reference evidence="2" key="2">
    <citation type="journal article" date="2015" name="Data Brief">
        <title>Shoot transcriptome of the giant reed, Arundo donax.</title>
        <authorList>
            <person name="Barrero R.A."/>
            <person name="Guerrero F.D."/>
            <person name="Moolhuijzen P."/>
            <person name="Goolsby J.A."/>
            <person name="Tidwell J."/>
            <person name="Bellgard S.E."/>
            <person name="Bellgard M.I."/>
        </authorList>
    </citation>
    <scope>NUCLEOTIDE SEQUENCE</scope>
    <source>
        <tissue evidence="2">Shoot tissue taken approximately 20 cm above the soil surface</tissue>
    </source>
</reference>
<evidence type="ECO:0000313" key="2">
    <source>
        <dbReference type="EMBL" id="JAD53140.1"/>
    </source>
</evidence>
<feature type="compositionally biased region" description="Low complexity" evidence="1">
    <location>
        <begin position="25"/>
        <end position="35"/>
    </location>
</feature>
<feature type="compositionally biased region" description="Gly residues" evidence="1">
    <location>
        <begin position="1046"/>
        <end position="1055"/>
    </location>
</feature>
<protein>
    <recommendedName>
        <fullName evidence="3">Nuclear pore complex protein NUP1</fullName>
    </recommendedName>
</protein>
<dbReference type="EMBL" id="GBRH01244755">
    <property type="protein sequence ID" value="JAD53140.1"/>
    <property type="molecule type" value="Transcribed_RNA"/>
</dbReference>
<dbReference type="PANTHER" id="PTHR33416">
    <property type="entry name" value="NUCLEAR PORE COMPLEX PROTEIN NUP1"/>
    <property type="match status" value="1"/>
</dbReference>
<accession>A0A0A9AW80</accession>
<feature type="compositionally biased region" description="Gly residues" evidence="1">
    <location>
        <begin position="8"/>
        <end position="18"/>
    </location>
</feature>
<dbReference type="AlphaFoldDB" id="A0A0A9AW80"/>
<feature type="region of interest" description="Disordered" evidence="1">
    <location>
        <begin position="70"/>
        <end position="152"/>
    </location>
</feature>
<feature type="compositionally biased region" description="Polar residues" evidence="1">
    <location>
        <begin position="141"/>
        <end position="150"/>
    </location>
</feature>
<feature type="compositionally biased region" description="Basic residues" evidence="1">
    <location>
        <begin position="1059"/>
        <end position="1068"/>
    </location>
</feature>